<protein>
    <submittedName>
        <fullName evidence="1">Uncharacterized protein</fullName>
    </submittedName>
</protein>
<reference evidence="1" key="1">
    <citation type="submission" date="2024-03" db="EMBL/GenBank/DDBJ databases">
        <authorList>
            <consortium name="ELIXIR-Norway"/>
            <consortium name="Elixir Norway"/>
        </authorList>
    </citation>
    <scope>NUCLEOTIDE SEQUENCE</scope>
</reference>
<keyword evidence="2" id="KW-1185">Reference proteome</keyword>
<dbReference type="Proteomes" id="UP001497522">
    <property type="component" value="Chromosome 5"/>
</dbReference>
<name>A0ABP1BL45_9BRYO</name>
<evidence type="ECO:0000313" key="1">
    <source>
        <dbReference type="EMBL" id="CAK9876309.1"/>
    </source>
</evidence>
<gene>
    <name evidence="1" type="ORF">CSSPJE1EN2_LOCUS18531</name>
</gene>
<dbReference type="EMBL" id="OZ023706">
    <property type="protein sequence ID" value="CAK9876309.1"/>
    <property type="molecule type" value="Genomic_DNA"/>
</dbReference>
<accession>A0ABP1BL45</accession>
<sequence>MMSQLQCTGDSRCTQMCSMGRSIVVCIIFCTREVTNPTGADGHGHGSAMAWRYMLLQKFSSKNAMEKKERSGVGKHMARSGALRQQHGFVGGTIC</sequence>
<evidence type="ECO:0000313" key="2">
    <source>
        <dbReference type="Proteomes" id="UP001497522"/>
    </source>
</evidence>
<organism evidence="1 2">
    <name type="scientific">Sphagnum jensenii</name>
    <dbReference type="NCBI Taxonomy" id="128206"/>
    <lineage>
        <taxon>Eukaryota</taxon>
        <taxon>Viridiplantae</taxon>
        <taxon>Streptophyta</taxon>
        <taxon>Embryophyta</taxon>
        <taxon>Bryophyta</taxon>
        <taxon>Sphagnophytina</taxon>
        <taxon>Sphagnopsida</taxon>
        <taxon>Sphagnales</taxon>
        <taxon>Sphagnaceae</taxon>
        <taxon>Sphagnum</taxon>
    </lineage>
</organism>
<proteinExistence type="predicted"/>